<evidence type="ECO:0000256" key="4">
    <source>
        <dbReference type="ARBA" id="ARBA00023136"/>
    </source>
</evidence>
<evidence type="ECO:0000256" key="1">
    <source>
        <dbReference type="ARBA" id="ARBA00004127"/>
    </source>
</evidence>
<dbReference type="PANTHER" id="PTHR43847">
    <property type="entry name" value="BLL3993 PROTEIN"/>
    <property type="match status" value="1"/>
</dbReference>
<dbReference type="EMBL" id="JAHVHU010000005">
    <property type="protein sequence ID" value="MBY5957646.1"/>
    <property type="molecule type" value="Genomic_DNA"/>
</dbReference>
<organism evidence="6 7">
    <name type="scientific">Membranihabitans marinus</name>
    <dbReference type="NCBI Taxonomy" id="1227546"/>
    <lineage>
        <taxon>Bacteria</taxon>
        <taxon>Pseudomonadati</taxon>
        <taxon>Bacteroidota</taxon>
        <taxon>Saprospiria</taxon>
        <taxon>Saprospirales</taxon>
        <taxon>Saprospiraceae</taxon>
        <taxon>Membranihabitans</taxon>
    </lineage>
</organism>
<dbReference type="InterPro" id="IPR007318">
    <property type="entry name" value="Phopholipid_MeTrfase"/>
</dbReference>
<dbReference type="Gene3D" id="1.20.120.1630">
    <property type="match status" value="1"/>
</dbReference>
<evidence type="ECO:0000313" key="7">
    <source>
        <dbReference type="Proteomes" id="UP000753961"/>
    </source>
</evidence>
<evidence type="ECO:0000256" key="2">
    <source>
        <dbReference type="ARBA" id="ARBA00022692"/>
    </source>
</evidence>
<evidence type="ECO:0000256" key="5">
    <source>
        <dbReference type="SAM" id="Phobius"/>
    </source>
</evidence>
<keyword evidence="3 5" id="KW-1133">Transmembrane helix</keyword>
<dbReference type="Pfam" id="PF04191">
    <property type="entry name" value="PEMT"/>
    <property type="match status" value="1"/>
</dbReference>
<protein>
    <submittedName>
        <fullName evidence="6">Isoprenylcysteine carboxylmethyltransferase family protein</fullName>
    </submittedName>
</protein>
<feature type="transmembrane region" description="Helical" evidence="5">
    <location>
        <begin position="80"/>
        <end position="102"/>
    </location>
</feature>
<name>A0A953HW58_9BACT</name>
<comment type="caution">
    <text evidence="6">The sequence shown here is derived from an EMBL/GenBank/DDBJ whole genome shotgun (WGS) entry which is preliminary data.</text>
</comment>
<dbReference type="RefSeq" id="WP_222579164.1">
    <property type="nucleotide sequence ID" value="NZ_JAHVHU010000005.1"/>
</dbReference>
<dbReference type="Proteomes" id="UP000753961">
    <property type="component" value="Unassembled WGS sequence"/>
</dbReference>
<dbReference type="GO" id="GO:0012505">
    <property type="term" value="C:endomembrane system"/>
    <property type="evidence" value="ECO:0007669"/>
    <property type="project" value="UniProtKB-SubCell"/>
</dbReference>
<gene>
    <name evidence="6" type="ORF">KUV50_05860</name>
</gene>
<dbReference type="AlphaFoldDB" id="A0A953HW58"/>
<accession>A0A953HW58</accession>
<dbReference type="PANTHER" id="PTHR43847:SF1">
    <property type="entry name" value="BLL3993 PROTEIN"/>
    <property type="match status" value="1"/>
</dbReference>
<comment type="subcellular location">
    <subcellularLocation>
        <location evidence="1">Endomembrane system</location>
        <topology evidence="1">Multi-pass membrane protein</topology>
    </subcellularLocation>
</comment>
<feature type="transmembrane region" description="Helical" evidence="5">
    <location>
        <begin position="12"/>
        <end position="40"/>
    </location>
</feature>
<evidence type="ECO:0000256" key="3">
    <source>
        <dbReference type="ARBA" id="ARBA00022989"/>
    </source>
</evidence>
<reference evidence="6" key="1">
    <citation type="submission" date="2021-06" db="EMBL/GenBank/DDBJ databases">
        <title>44 bacteria genomes isolated from Dapeng, Shenzhen.</title>
        <authorList>
            <person name="Zheng W."/>
            <person name="Yu S."/>
            <person name="Huang Y."/>
        </authorList>
    </citation>
    <scope>NUCLEOTIDE SEQUENCE</scope>
    <source>
        <strain evidence="6">DP5N28-2</strain>
    </source>
</reference>
<evidence type="ECO:0000313" key="6">
    <source>
        <dbReference type="EMBL" id="MBY5957646.1"/>
    </source>
</evidence>
<keyword evidence="4 5" id="KW-0472">Membrane</keyword>
<dbReference type="InterPro" id="IPR052527">
    <property type="entry name" value="Metal_cation-efflux_comp"/>
</dbReference>
<proteinExistence type="predicted"/>
<keyword evidence="7" id="KW-1185">Reference proteome</keyword>
<keyword evidence="2 5" id="KW-0812">Transmembrane</keyword>
<sequence length="131" mass="15106">MAYLFHIQLGRIIIPAWLSYLGIIIAIVGIVFGIVALVQIRESLSPFPSPLPSARLITSGVYRYIRHPIYSGILLAGLGYALYSASLYRIMVTVLLYVLFYFKSRYEEKLLAEKFPEYQAYKYKTGRFWPK</sequence>